<dbReference type="InterPro" id="IPR036498">
    <property type="entry name" value="Nfu/NifU_N_sf"/>
</dbReference>
<comment type="caution">
    <text evidence="11">The sequence shown here is derived from an EMBL/GenBank/DDBJ whole genome shotgun (WGS) entry which is preliminary data.</text>
</comment>
<dbReference type="SUPFAM" id="SSF110836">
    <property type="entry name" value="Hypothetical protein SAV1430"/>
    <property type="match status" value="1"/>
</dbReference>
<dbReference type="STRING" id="698492.A0A0E9NQR9"/>
<dbReference type="Pfam" id="PF00106">
    <property type="entry name" value="adh_short"/>
    <property type="match status" value="1"/>
</dbReference>
<dbReference type="FunFam" id="3.30.300.130:FF:000001">
    <property type="entry name" value="NFU1 iron-sulfur cluster scaffold"/>
    <property type="match status" value="1"/>
</dbReference>
<keyword evidence="12" id="KW-1185">Reference proteome</keyword>
<keyword evidence="3" id="KW-0521">NADP</keyword>
<keyword evidence="4" id="KW-0752">Steroid biosynthesis</keyword>
<dbReference type="GO" id="GO:0005789">
    <property type="term" value="C:endoplasmic reticulum membrane"/>
    <property type="evidence" value="ECO:0007669"/>
    <property type="project" value="TreeGrafter"/>
</dbReference>
<protein>
    <recommendedName>
        <fullName evidence="9">3beta-hydroxysteroid 3-dehydrogenase</fullName>
        <ecNumber evidence="9">1.1.1.270</ecNumber>
    </recommendedName>
</protein>
<feature type="domain" description="Scaffold protein Nfu/NifU N-terminal" evidence="10">
    <location>
        <begin position="379"/>
        <end position="468"/>
    </location>
</feature>
<dbReference type="PANTHER" id="PTHR43647">
    <property type="entry name" value="DEHYDROGENASE"/>
    <property type="match status" value="1"/>
</dbReference>
<evidence type="ECO:0000256" key="2">
    <source>
        <dbReference type="ARBA" id="ARBA00022516"/>
    </source>
</evidence>
<reference evidence="11 12" key="2">
    <citation type="journal article" date="2014" name="J. Gen. Appl. Microbiol.">
        <title>The early diverging ascomycetous budding yeast Saitoella complicata has three histone deacetylases belonging to the Clr6, Hos2, and Rpd3 lineages.</title>
        <authorList>
            <person name="Nishida H."/>
            <person name="Matsumoto T."/>
            <person name="Kondo S."/>
            <person name="Hamamoto M."/>
            <person name="Yoshikawa H."/>
        </authorList>
    </citation>
    <scope>NUCLEOTIDE SEQUENCE [LARGE SCALE GENOMIC DNA]</scope>
    <source>
        <strain evidence="11 12">NRRL Y-17804</strain>
    </source>
</reference>
<dbReference type="GO" id="GO:0005741">
    <property type="term" value="C:mitochondrial outer membrane"/>
    <property type="evidence" value="ECO:0007669"/>
    <property type="project" value="TreeGrafter"/>
</dbReference>
<dbReference type="AlphaFoldDB" id="A0A0E9NQR9"/>
<dbReference type="Proteomes" id="UP000033140">
    <property type="component" value="Unassembled WGS sequence"/>
</dbReference>
<dbReference type="InterPro" id="IPR001075">
    <property type="entry name" value="NIF_FeS_clus_asmbl_NifU_C"/>
</dbReference>
<dbReference type="Gene3D" id="3.30.300.130">
    <property type="entry name" value="Fe-S cluster assembly (FSCA)"/>
    <property type="match status" value="1"/>
</dbReference>
<dbReference type="GO" id="GO:0016226">
    <property type="term" value="P:iron-sulfur cluster assembly"/>
    <property type="evidence" value="ECO:0007669"/>
    <property type="project" value="InterPro"/>
</dbReference>
<dbReference type="InterPro" id="IPR002347">
    <property type="entry name" value="SDR_fam"/>
</dbReference>
<dbReference type="SMART" id="SM00932">
    <property type="entry name" value="Nfu_N"/>
    <property type="match status" value="1"/>
</dbReference>
<keyword evidence="6" id="KW-0443">Lipid metabolism</keyword>
<organism evidence="11 12">
    <name type="scientific">Saitoella complicata (strain BCRC 22490 / CBS 7301 / JCM 7358 / NBRC 10748 / NRRL Y-17804)</name>
    <dbReference type="NCBI Taxonomy" id="698492"/>
    <lineage>
        <taxon>Eukaryota</taxon>
        <taxon>Fungi</taxon>
        <taxon>Dikarya</taxon>
        <taxon>Ascomycota</taxon>
        <taxon>Taphrinomycotina</taxon>
        <taxon>Taphrinomycotina incertae sedis</taxon>
        <taxon>Saitoella</taxon>
    </lineage>
</organism>
<dbReference type="Gene3D" id="3.30.1370.70">
    <property type="entry name" value="Scaffold protein Nfu/NifU, N-terminal domain"/>
    <property type="match status" value="1"/>
</dbReference>
<dbReference type="InterPro" id="IPR051593">
    <property type="entry name" value="Ergosterol_Biosynth_ERG27"/>
</dbReference>
<dbReference type="InterPro" id="IPR036291">
    <property type="entry name" value="NAD(P)-bd_dom_sf"/>
</dbReference>
<evidence type="ECO:0000256" key="9">
    <source>
        <dbReference type="ARBA" id="ARBA00023621"/>
    </source>
</evidence>
<comment type="pathway">
    <text evidence="7">Steroid biosynthesis; zymosterol biosynthesis; zymosterol from lanosterol: step 5/6.</text>
</comment>
<evidence type="ECO:0000256" key="1">
    <source>
        <dbReference type="ARBA" id="ARBA00006420"/>
    </source>
</evidence>
<dbReference type="GO" id="GO:0006696">
    <property type="term" value="P:ergosterol biosynthetic process"/>
    <property type="evidence" value="ECO:0007669"/>
    <property type="project" value="TreeGrafter"/>
</dbReference>
<comment type="similarity">
    <text evidence="1">Belongs to the NifU family.</text>
</comment>
<comment type="similarity">
    <text evidence="8">Belongs to the short-chain dehydrogenases/reductases (SDR) family. ERG27 subfamily.</text>
</comment>
<evidence type="ECO:0000256" key="4">
    <source>
        <dbReference type="ARBA" id="ARBA00022955"/>
    </source>
</evidence>
<dbReference type="InterPro" id="IPR014824">
    <property type="entry name" value="Nfu/NifU_N"/>
</dbReference>
<dbReference type="GO" id="GO:0005811">
    <property type="term" value="C:lipid droplet"/>
    <property type="evidence" value="ECO:0007669"/>
    <property type="project" value="TreeGrafter"/>
</dbReference>
<proteinExistence type="inferred from homology"/>
<dbReference type="GO" id="GO:0051536">
    <property type="term" value="F:iron-sulfur cluster binding"/>
    <property type="evidence" value="ECO:0007669"/>
    <property type="project" value="InterPro"/>
</dbReference>
<dbReference type="EMBL" id="BACD03000061">
    <property type="protein sequence ID" value="GAO52143.1"/>
    <property type="molecule type" value="Genomic_DNA"/>
</dbReference>
<dbReference type="SUPFAM" id="SSF117916">
    <property type="entry name" value="Fe-S cluster assembly (FSCA) domain-like"/>
    <property type="match status" value="1"/>
</dbReference>
<dbReference type="Gene3D" id="3.40.50.720">
    <property type="entry name" value="NAD(P)-binding Rossmann-like Domain"/>
    <property type="match status" value="1"/>
</dbReference>
<sequence>MPVAVITGANSGLGFAVACRLITAVEGITIVVTCRSTTKAKDTLRRLQHKYPAKTLKLDYALLDLASMRSVHDTAKELKERFGRIDYLYLNAGAGDFIGLDWKQLALDFWNVFIAALTAPTYKLQRIGRKSGDGLGWVFQCNVFGHFYLMKELLPVMKDGGKVIWTSSLEAFPWAFSYPDPTKTLSDVADASTSTPSDTLQLLTNTHSYEGSKRITDVLHIASYKSIFKSYKVRQYLTHPGICGTNIMADHLIKPFFWGMFACFYLARLLGSVWHTCTAHKGALSSLYCAVIDDDMSKKFGSGTDRSVTSRKEDGFTKPWTTYTGIASNRDRRKTQSHPITETMPARPLAHLSRSIFAARPLLRQPVRYNSSAATGLWIQTEQTPNVDALKFIPGRPVLPNPSSQSLEFKSGRDAMSSPLARKLFTVDGVKAVFFGPDFITVTKSTDAQWPHVKPEIFSLIMEHITAGLPLVSDAESTPAAASDTAPLDTDSEDVAMIKELLDTRIRPTIQEDGGDVEFREFRDGWVYLKLKGACSTCDSSTLTLRNGIESMLMHYVPSVEGVQQVLDQEEEVALKEFEKLEARLRAAGGR</sequence>
<dbReference type="EC" id="1.1.1.270" evidence="9"/>
<evidence type="ECO:0000313" key="12">
    <source>
        <dbReference type="Proteomes" id="UP000033140"/>
    </source>
</evidence>
<dbReference type="GO" id="GO:0005506">
    <property type="term" value="F:iron ion binding"/>
    <property type="evidence" value="ECO:0007669"/>
    <property type="project" value="InterPro"/>
</dbReference>
<dbReference type="Pfam" id="PF01106">
    <property type="entry name" value="NifU"/>
    <property type="match status" value="1"/>
</dbReference>
<name>A0A0E9NQR9_SAICN</name>
<dbReference type="GO" id="GO:0000253">
    <property type="term" value="F:3-beta-hydroxysteroid 3-dehydrogenase (NADP+) activity"/>
    <property type="evidence" value="ECO:0007669"/>
    <property type="project" value="UniProtKB-EC"/>
</dbReference>
<evidence type="ECO:0000259" key="10">
    <source>
        <dbReference type="SMART" id="SM00932"/>
    </source>
</evidence>
<dbReference type="FunFam" id="3.30.1370.70:FF:000001">
    <property type="entry name" value="NifU-like protein 4, mitochondrial"/>
    <property type="match status" value="1"/>
</dbReference>
<reference evidence="11 12" key="1">
    <citation type="journal article" date="2011" name="J. Gen. Appl. Microbiol.">
        <title>Draft genome sequencing of the enigmatic yeast Saitoella complicata.</title>
        <authorList>
            <person name="Nishida H."/>
            <person name="Hamamoto M."/>
            <person name="Sugiyama J."/>
        </authorList>
    </citation>
    <scope>NUCLEOTIDE SEQUENCE [LARGE SCALE GENOMIC DNA]</scope>
    <source>
        <strain evidence="11 12">NRRL Y-17804</strain>
    </source>
</reference>
<keyword evidence="2" id="KW-0444">Lipid biosynthesis</keyword>
<evidence type="ECO:0000313" key="11">
    <source>
        <dbReference type="EMBL" id="GAO52143.1"/>
    </source>
</evidence>
<dbReference type="PRINTS" id="PR00081">
    <property type="entry name" value="GDHRDH"/>
</dbReference>
<accession>A0A0E9NQR9</accession>
<evidence type="ECO:0000256" key="3">
    <source>
        <dbReference type="ARBA" id="ARBA00022857"/>
    </source>
</evidence>
<gene>
    <name evidence="11" type="ORF">G7K_6229-t1</name>
</gene>
<evidence type="ECO:0000256" key="7">
    <source>
        <dbReference type="ARBA" id="ARBA00023589"/>
    </source>
</evidence>
<dbReference type="SUPFAM" id="SSF51735">
    <property type="entry name" value="NAD(P)-binding Rossmann-fold domains"/>
    <property type="match status" value="1"/>
</dbReference>
<evidence type="ECO:0000256" key="8">
    <source>
        <dbReference type="ARBA" id="ARBA00023593"/>
    </source>
</evidence>
<dbReference type="InterPro" id="IPR034904">
    <property type="entry name" value="FSCA_dom_sf"/>
</dbReference>
<evidence type="ECO:0000256" key="6">
    <source>
        <dbReference type="ARBA" id="ARBA00023098"/>
    </source>
</evidence>
<evidence type="ECO:0000256" key="5">
    <source>
        <dbReference type="ARBA" id="ARBA00023002"/>
    </source>
</evidence>
<keyword evidence="5" id="KW-0560">Oxidoreductase</keyword>
<reference evidence="11 12" key="3">
    <citation type="journal article" date="2015" name="Genome Announc.">
        <title>Draft Genome Sequence of the Archiascomycetous Yeast Saitoella complicata.</title>
        <authorList>
            <person name="Yamauchi K."/>
            <person name="Kondo S."/>
            <person name="Hamamoto M."/>
            <person name="Takahashi Y."/>
            <person name="Ogura Y."/>
            <person name="Hayashi T."/>
            <person name="Nishida H."/>
        </authorList>
    </citation>
    <scope>NUCLEOTIDE SEQUENCE [LARGE SCALE GENOMIC DNA]</scope>
    <source>
        <strain evidence="11 12">NRRL Y-17804</strain>
    </source>
</reference>
<dbReference type="Pfam" id="PF08712">
    <property type="entry name" value="Nfu_N"/>
    <property type="match status" value="1"/>
</dbReference>
<dbReference type="PANTHER" id="PTHR43647:SF1">
    <property type="entry name" value="3-KETO-STEROID REDUCTASE ERG27"/>
    <property type="match status" value="1"/>
</dbReference>